<dbReference type="EC" id="6.3.4.14" evidence="2"/>
<evidence type="ECO:0000256" key="2">
    <source>
        <dbReference type="ARBA" id="ARBA00013263"/>
    </source>
</evidence>
<evidence type="ECO:0000256" key="7">
    <source>
        <dbReference type="PROSITE-ProRule" id="PRU00409"/>
    </source>
</evidence>
<dbReference type="SUPFAM" id="SSF52440">
    <property type="entry name" value="PreATP-grasp domain"/>
    <property type="match status" value="1"/>
</dbReference>
<keyword evidence="5 7" id="KW-0067">ATP-binding</keyword>
<keyword evidence="4 7" id="KW-0547">Nucleotide-binding</keyword>
<dbReference type="PROSITE" id="PS50975">
    <property type="entry name" value="ATP_GRASP"/>
    <property type="match status" value="1"/>
</dbReference>
<dbReference type="SMART" id="SM00878">
    <property type="entry name" value="Biotin_carb_C"/>
    <property type="match status" value="1"/>
</dbReference>
<evidence type="ECO:0000256" key="3">
    <source>
        <dbReference type="ARBA" id="ARBA00022598"/>
    </source>
</evidence>
<comment type="catalytic activity">
    <reaction evidence="6">
        <text>N(6)-biotinyl-L-lysyl-[protein] + hydrogencarbonate + ATP = N(6)-carboxybiotinyl-L-lysyl-[protein] + ADP + phosphate + H(+)</text>
        <dbReference type="Rhea" id="RHEA:13501"/>
        <dbReference type="Rhea" id="RHEA-COMP:10505"/>
        <dbReference type="Rhea" id="RHEA-COMP:10506"/>
        <dbReference type="ChEBI" id="CHEBI:15378"/>
        <dbReference type="ChEBI" id="CHEBI:17544"/>
        <dbReference type="ChEBI" id="CHEBI:30616"/>
        <dbReference type="ChEBI" id="CHEBI:43474"/>
        <dbReference type="ChEBI" id="CHEBI:83144"/>
        <dbReference type="ChEBI" id="CHEBI:83145"/>
        <dbReference type="ChEBI" id="CHEBI:456216"/>
        <dbReference type="EC" id="6.3.4.14"/>
    </reaction>
</comment>
<dbReference type="InterPro" id="IPR011764">
    <property type="entry name" value="Biotin_carboxylation_dom"/>
</dbReference>
<dbReference type="GO" id="GO:0004075">
    <property type="term" value="F:biotin carboxylase activity"/>
    <property type="evidence" value="ECO:0007669"/>
    <property type="project" value="UniProtKB-EC"/>
</dbReference>
<sequence>MKRLFIANRGEIAVRIIRTAHDLGLETVLGASEADHEGYAAQLSDRVVAIGPEQACQSYLNVPAMVEAIERSGADAVHPGYGFLSEDPTFARTVEALGVTWVGPRPDTIALMGNNVSARAAAVAADVPVLPGSAAAIDPDADLEEQAAHIGYPVFIKAAAGGDGRGIRIVPTPDRLRPELRVAMAEASAAFGDPTVYLERYVDAARHVEVQILGDGRDVVHLFDRDCTLQRRGRKIVEEAPAPGLPDAVRTDMLAAAVRLGQSCDYRGVGTVEFLYDRGREAAYFIEMTTRLQVEHPVTEMVTGIDLVRQQLLIADGQRLGVAQHQVTCTGHAIEARINAENTAVGFAPSPGTVRDVRWPGGPGVRVDDGVTTGSVVSPYYDTLIAKVVAWDSHRDAALHRARRAVSEIRVDGISTTSSYVHSVLTHPRVQANDHDTGFLEHYAEPERIGAR</sequence>
<evidence type="ECO:0000313" key="11">
    <source>
        <dbReference type="Proteomes" id="UP000466517"/>
    </source>
</evidence>
<dbReference type="PANTHER" id="PTHR48095:SF2">
    <property type="entry name" value="BIOTIN CARBOXYLASE, CHLOROPLASTIC"/>
    <property type="match status" value="1"/>
</dbReference>
<dbReference type="InterPro" id="IPR051602">
    <property type="entry name" value="ACC_Biotin_Carboxylase"/>
</dbReference>
<dbReference type="InterPro" id="IPR005481">
    <property type="entry name" value="BC-like_N"/>
</dbReference>
<dbReference type="PANTHER" id="PTHR48095">
    <property type="entry name" value="PYRUVATE CARBOXYLASE SUBUNIT A"/>
    <property type="match status" value="1"/>
</dbReference>
<comment type="function">
    <text evidence="1">This protein is a component of the acetyl coenzyme A carboxylase complex; first, biotin carboxylase catalyzes the carboxylation of the carrier protein and then the transcarboxylase transfers the carboxyl group to form malonyl-CoA.</text>
</comment>
<dbReference type="EMBL" id="AP022610">
    <property type="protein sequence ID" value="BBZ26658.1"/>
    <property type="molecule type" value="Genomic_DNA"/>
</dbReference>
<evidence type="ECO:0000256" key="6">
    <source>
        <dbReference type="ARBA" id="ARBA00048600"/>
    </source>
</evidence>
<dbReference type="SUPFAM" id="SSF56059">
    <property type="entry name" value="Glutathione synthetase ATP-binding domain-like"/>
    <property type="match status" value="1"/>
</dbReference>
<organism evidence="10 11">
    <name type="scientific">Mycolicibacterium madagascariense</name>
    <dbReference type="NCBI Taxonomy" id="212765"/>
    <lineage>
        <taxon>Bacteria</taxon>
        <taxon>Bacillati</taxon>
        <taxon>Actinomycetota</taxon>
        <taxon>Actinomycetes</taxon>
        <taxon>Mycobacteriales</taxon>
        <taxon>Mycobacteriaceae</taxon>
        <taxon>Mycolicibacterium</taxon>
    </lineage>
</organism>
<proteinExistence type="predicted"/>
<evidence type="ECO:0000259" key="9">
    <source>
        <dbReference type="PROSITE" id="PS50979"/>
    </source>
</evidence>
<dbReference type="Pfam" id="PF00289">
    <property type="entry name" value="Biotin_carb_N"/>
    <property type="match status" value="1"/>
</dbReference>
<feature type="domain" description="ATP-grasp" evidence="8">
    <location>
        <begin position="119"/>
        <end position="316"/>
    </location>
</feature>
<feature type="domain" description="Biotin carboxylation" evidence="9">
    <location>
        <begin position="1"/>
        <end position="445"/>
    </location>
</feature>
<reference evidence="10 11" key="1">
    <citation type="journal article" date="2019" name="Emerg. Microbes Infect.">
        <title>Comprehensive subspecies identification of 175 nontuberculous mycobacteria species based on 7547 genomic profiles.</title>
        <authorList>
            <person name="Matsumoto Y."/>
            <person name="Kinjo T."/>
            <person name="Motooka D."/>
            <person name="Nabeya D."/>
            <person name="Jung N."/>
            <person name="Uechi K."/>
            <person name="Horii T."/>
            <person name="Iida T."/>
            <person name="Fujita J."/>
            <person name="Nakamura S."/>
        </authorList>
    </citation>
    <scope>NUCLEOTIDE SEQUENCE [LARGE SCALE GENOMIC DNA]</scope>
    <source>
        <strain evidence="10 11">JCM 13574</strain>
    </source>
</reference>
<dbReference type="Pfam" id="PF02786">
    <property type="entry name" value="CPSase_L_D2"/>
    <property type="match status" value="1"/>
</dbReference>
<dbReference type="SUPFAM" id="SSF51246">
    <property type="entry name" value="Rudiment single hybrid motif"/>
    <property type="match status" value="1"/>
</dbReference>
<dbReference type="KEGG" id="mmag:MMAD_09530"/>
<evidence type="ECO:0000256" key="5">
    <source>
        <dbReference type="ARBA" id="ARBA00022840"/>
    </source>
</evidence>
<evidence type="ECO:0000313" key="10">
    <source>
        <dbReference type="EMBL" id="BBZ26658.1"/>
    </source>
</evidence>
<dbReference type="Pfam" id="PF02785">
    <property type="entry name" value="Biotin_carb_C"/>
    <property type="match status" value="1"/>
</dbReference>
<keyword evidence="11" id="KW-1185">Reference proteome</keyword>
<dbReference type="InterPro" id="IPR005479">
    <property type="entry name" value="CPAse_ATP-bd"/>
</dbReference>
<evidence type="ECO:0000256" key="4">
    <source>
        <dbReference type="ARBA" id="ARBA00022741"/>
    </source>
</evidence>
<evidence type="ECO:0000259" key="8">
    <source>
        <dbReference type="PROSITE" id="PS50975"/>
    </source>
</evidence>
<dbReference type="GO" id="GO:0005524">
    <property type="term" value="F:ATP binding"/>
    <property type="evidence" value="ECO:0007669"/>
    <property type="project" value="UniProtKB-UniRule"/>
</dbReference>
<name>A0A7I7XDW7_9MYCO</name>
<dbReference type="InterPro" id="IPR005482">
    <property type="entry name" value="Biotin_COase_C"/>
</dbReference>
<gene>
    <name evidence="10" type="primary">accC</name>
    <name evidence="10" type="ORF">MMAD_09530</name>
</gene>
<keyword evidence="3" id="KW-0436">Ligase</keyword>
<dbReference type="GO" id="GO:0046872">
    <property type="term" value="F:metal ion binding"/>
    <property type="evidence" value="ECO:0007669"/>
    <property type="project" value="InterPro"/>
</dbReference>
<dbReference type="InterPro" id="IPR011761">
    <property type="entry name" value="ATP-grasp"/>
</dbReference>
<dbReference type="PROSITE" id="PS50979">
    <property type="entry name" value="BC"/>
    <property type="match status" value="1"/>
</dbReference>
<dbReference type="InterPro" id="IPR016185">
    <property type="entry name" value="PreATP-grasp_dom_sf"/>
</dbReference>
<dbReference type="RefSeq" id="WP_163733235.1">
    <property type="nucleotide sequence ID" value="NZ_AP022610.1"/>
</dbReference>
<dbReference type="InterPro" id="IPR011054">
    <property type="entry name" value="Rudment_hybrid_motif"/>
</dbReference>
<dbReference type="Proteomes" id="UP000466517">
    <property type="component" value="Chromosome"/>
</dbReference>
<evidence type="ECO:0000256" key="1">
    <source>
        <dbReference type="ARBA" id="ARBA00003761"/>
    </source>
</evidence>
<dbReference type="Gene3D" id="3.30.470.20">
    <property type="entry name" value="ATP-grasp fold, B domain"/>
    <property type="match status" value="1"/>
</dbReference>
<protein>
    <recommendedName>
        <fullName evidence="2">biotin carboxylase</fullName>
        <ecNumber evidence="2">6.3.4.14</ecNumber>
    </recommendedName>
</protein>
<dbReference type="AlphaFoldDB" id="A0A7I7XDW7"/>
<accession>A0A7I7XDW7</accession>